<dbReference type="SUPFAM" id="SSF82171">
    <property type="entry name" value="DPP6 N-terminal domain-like"/>
    <property type="match status" value="1"/>
</dbReference>
<feature type="domain" description="Autotransporter" evidence="1">
    <location>
        <begin position="445"/>
        <end position="713"/>
    </location>
</feature>
<name>A0A549T1S1_9HYPH</name>
<gene>
    <name evidence="2" type="ORF">FNA46_19600</name>
</gene>
<accession>A0A549T1S1</accession>
<comment type="caution">
    <text evidence="2">The sequence shown here is derived from an EMBL/GenBank/DDBJ whole genome shotgun (WGS) entry which is preliminary data.</text>
</comment>
<organism evidence="2 3">
    <name type="scientific">Rhizobium straminoryzae</name>
    <dbReference type="NCBI Taxonomy" id="1387186"/>
    <lineage>
        <taxon>Bacteria</taxon>
        <taxon>Pseudomonadati</taxon>
        <taxon>Pseudomonadota</taxon>
        <taxon>Alphaproteobacteria</taxon>
        <taxon>Hyphomicrobiales</taxon>
        <taxon>Rhizobiaceae</taxon>
        <taxon>Rhizobium/Agrobacterium group</taxon>
        <taxon>Rhizobium</taxon>
    </lineage>
</organism>
<dbReference type="PROSITE" id="PS51208">
    <property type="entry name" value="AUTOTRANSPORTER"/>
    <property type="match status" value="1"/>
</dbReference>
<dbReference type="InterPro" id="IPR036709">
    <property type="entry name" value="Autotransporte_beta_dom_sf"/>
</dbReference>
<keyword evidence="3" id="KW-1185">Reference proteome</keyword>
<dbReference type="Pfam" id="PF03797">
    <property type="entry name" value="Autotransporter"/>
    <property type="match status" value="1"/>
</dbReference>
<evidence type="ECO:0000313" key="3">
    <source>
        <dbReference type="Proteomes" id="UP000316801"/>
    </source>
</evidence>
<dbReference type="Proteomes" id="UP000316801">
    <property type="component" value="Unassembled WGS sequence"/>
</dbReference>
<evidence type="ECO:0000313" key="2">
    <source>
        <dbReference type="EMBL" id="TRL35810.1"/>
    </source>
</evidence>
<protein>
    <submittedName>
        <fullName evidence="2">Autotransporter domain-containing protein</fullName>
    </submittedName>
</protein>
<reference evidence="2 3" key="1">
    <citation type="submission" date="2019-07" db="EMBL/GenBank/DDBJ databases">
        <title>Ln-dependent methylotrophs.</title>
        <authorList>
            <person name="Tani A."/>
        </authorList>
    </citation>
    <scope>NUCLEOTIDE SEQUENCE [LARGE SCALE GENOMIC DNA]</scope>
    <source>
        <strain evidence="2 3">SM12</strain>
    </source>
</reference>
<proteinExistence type="predicted"/>
<dbReference type="EMBL" id="VJMG01000062">
    <property type="protein sequence ID" value="TRL35810.1"/>
    <property type="molecule type" value="Genomic_DNA"/>
</dbReference>
<dbReference type="InterPro" id="IPR005546">
    <property type="entry name" value="Autotransporte_beta"/>
</dbReference>
<dbReference type="SUPFAM" id="SSF103515">
    <property type="entry name" value="Autotransporter"/>
    <property type="match status" value="1"/>
</dbReference>
<dbReference type="Gene3D" id="2.40.128.130">
    <property type="entry name" value="Autotransporter beta-domain"/>
    <property type="match status" value="1"/>
</dbReference>
<dbReference type="SMART" id="SM00869">
    <property type="entry name" value="Autotransporter"/>
    <property type="match status" value="1"/>
</dbReference>
<evidence type="ECO:0000259" key="1">
    <source>
        <dbReference type="PROSITE" id="PS51208"/>
    </source>
</evidence>
<sequence>MMQGFVSGRYWCAVSALALMVGWGGQAWAMPVAAHEIVGMSRDGSVYLDRQMAYENNDYVVTYRLVSTANGTSVTIEFPPGANNPYIAGMSPDGSVLAGVYYTDSGPKAFIWKNGQLTFSSTLSSFLNVAGVSNNGIVAGTQFDPSSSNALIWQDGRFTPAPHDGPVTSTSAAAISLDGSTVVGEVTSSGDNGHYHAMVWKLADQSVFNIDTLYDRSSAEFVSRDGSVVAGEGTHFGQDDQDEYRVFRWSMLGGMRDIGTLGDSGQYMSLSAMSDDGSVLVGTGGVQSGADHAYRYVAPAQPNGTGELTDLGTLGGQNSYARNVSADGRYVVGYAQNAENVDRGFRWSEATGMQSIEQWLSAAGVTYNYATVDAEFISDDGNVVTGLTDEGNIYVARVGAVSGIIDEAKFFPTVVQAASTSVQNNVGNANTIMFGAQGNPMRNLLTEGQRSVWGTVDGGYDNSDLSEGGLALGEFGFGYGIAEGVTARFSVGGTYSNQDLDAGGSVRQRGYYLSPEVSTHLGSDVYLTLGGYLGRSSIDTARGYLNGSSQDYSNGSTHADTWGAKIRFDWLNAANIGATDITPYAGLSYARTKVDGYTETGGSFPVSYDETKDHSTVLRIGADFVHPLTDTVRLLAKAEADYQFEKHAATTSGTLIGLNDFSIAGQDLKQLWVRGGLGAEFDAGGGTASLMVNATTEGQDPTVWVRANYTVKF</sequence>
<dbReference type="AlphaFoldDB" id="A0A549T1S1"/>